<accession>A0ABY4WLU3</accession>
<feature type="transmembrane region" description="Helical" evidence="1">
    <location>
        <begin position="74"/>
        <end position="95"/>
    </location>
</feature>
<sequence>MKRWISAPAGYVLLAGDLVAFWLFTYYGKLAHGLSTNLSGMLETLGPFLFAWILVALFLHPYQRQSWERAGKQLWFALLMWTIAAPIGLLLRFLWTGVPPTWLFTAVAYFIMLAFLLGWRIPFAIAYAWIRRRS</sequence>
<dbReference type="RefSeq" id="WP_251875486.1">
    <property type="nucleotide sequence ID" value="NZ_CP098755.1"/>
</dbReference>
<protein>
    <submittedName>
        <fullName evidence="2">DUF3054 domain-containing protein</fullName>
    </submittedName>
</protein>
<dbReference type="EMBL" id="CP098755">
    <property type="protein sequence ID" value="USG68121.1"/>
    <property type="molecule type" value="Genomic_DNA"/>
</dbReference>
<feature type="transmembrane region" description="Helical" evidence="1">
    <location>
        <begin position="7"/>
        <end position="24"/>
    </location>
</feature>
<name>A0ABY4WLU3_9BACL</name>
<dbReference type="Proteomes" id="UP001056500">
    <property type="component" value="Chromosome"/>
</dbReference>
<evidence type="ECO:0000313" key="2">
    <source>
        <dbReference type="EMBL" id="USG68121.1"/>
    </source>
</evidence>
<feature type="transmembrane region" description="Helical" evidence="1">
    <location>
        <begin position="107"/>
        <end position="130"/>
    </location>
</feature>
<keyword evidence="3" id="KW-1185">Reference proteome</keyword>
<proteinExistence type="predicted"/>
<keyword evidence="1" id="KW-1133">Transmembrane helix</keyword>
<evidence type="ECO:0000313" key="3">
    <source>
        <dbReference type="Proteomes" id="UP001056500"/>
    </source>
</evidence>
<keyword evidence="1" id="KW-0812">Transmembrane</keyword>
<reference evidence="2" key="1">
    <citation type="submission" date="2022-06" db="EMBL/GenBank/DDBJ databases">
        <title>Genome sequencing of Brevibacillus sp. BB3-R1.</title>
        <authorList>
            <person name="Heo J."/>
            <person name="Lee D."/>
            <person name="Won M."/>
            <person name="Han B.-H."/>
            <person name="Hong S.-B."/>
            <person name="Kwon S.-W."/>
        </authorList>
    </citation>
    <scope>NUCLEOTIDE SEQUENCE</scope>
    <source>
        <strain evidence="2">BB3-R1</strain>
    </source>
</reference>
<dbReference type="InterPro" id="IPR021414">
    <property type="entry name" value="DUF3054"/>
</dbReference>
<evidence type="ECO:0000256" key="1">
    <source>
        <dbReference type="SAM" id="Phobius"/>
    </source>
</evidence>
<dbReference type="PANTHER" id="PTHR35283:SF3">
    <property type="entry name" value="T12C22.21 PROTEIN"/>
    <property type="match status" value="1"/>
</dbReference>
<keyword evidence="1" id="KW-0472">Membrane</keyword>
<feature type="transmembrane region" description="Helical" evidence="1">
    <location>
        <begin position="44"/>
        <end position="62"/>
    </location>
</feature>
<dbReference type="Pfam" id="PF11255">
    <property type="entry name" value="DUF3054"/>
    <property type="match status" value="1"/>
</dbReference>
<dbReference type="PANTHER" id="PTHR35283">
    <property type="entry name" value="T12C22.21 PROTEIN"/>
    <property type="match status" value="1"/>
</dbReference>
<gene>
    <name evidence="2" type="ORF">NDK47_12900</name>
</gene>
<organism evidence="2 3">
    <name type="scientific">Brevibacillus ruminantium</name>
    <dbReference type="NCBI Taxonomy" id="2950604"/>
    <lineage>
        <taxon>Bacteria</taxon>
        <taxon>Bacillati</taxon>
        <taxon>Bacillota</taxon>
        <taxon>Bacilli</taxon>
        <taxon>Bacillales</taxon>
        <taxon>Paenibacillaceae</taxon>
        <taxon>Brevibacillus</taxon>
    </lineage>
</organism>